<feature type="domain" description="Peptidase M14" evidence="9">
    <location>
        <begin position="26"/>
        <end position="330"/>
    </location>
</feature>
<evidence type="ECO:0000256" key="8">
    <source>
        <dbReference type="PROSITE-ProRule" id="PRU01379"/>
    </source>
</evidence>
<evidence type="ECO:0000256" key="2">
    <source>
        <dbReference type="ARBA" id="ARBA00005988"/>
    </source>
</evidence>
<evidence type="ECO:0000313" key="10">
    <source>
        <dbReference type="EMBL" id="MDQ0378176.1"/>
    </source>
</evidence>
<dbReference type="InterPro" id="IPR057246">
    <property type="entry name" value="CARBOXYPEPT_ZN_1"/>
</dbReference>
<dbReference type="Gene3D" id="3.40.630.10">
    <property type="entry name" value="Zn peptidases"/>
    <property type="match status" value="1"/>
</dbReference>
<dbReference type="PROSITE" id="PS52035">
    <property type="entry name" value="PEPTIDASE_M14"/>
    <property type="match status" value="1"/>
</dbReference>
<gene>
    <name evidence="10" type="ORF">FB470_002170</name>
</gene>
<proteinExistence type="inferred from homology"/>
<name>A0ABU0ESA1_9PSEU</name>
<feature type="active site" description="Proton donor/acceptor" evidence="8">
    <location>
        <position position="295"/>
    </location>
</feature>
<keyword evidence="11" id="KW-1185">Reference proteome</keyword>
<dbReference type="PANTHER" id="PTHR11705:SF143">
    <property type="entry name" value="SLL0236 PROTEIN"/>
    <property type="match status" value="1"/>
</dbReference>
<evidence type="ECO:0000256" key="3">
    <source>
        <dbReference type="ARBA" id="ARBA00022670"/>
    </source>
</evidence>
<evidence type="ECO:0000256" key="6">
    <source>
        <dbReference type="ARBA" id="ARBA00022833"/>
    </source>
</evidence>
<dbReference type="InterPro" id="IPR057247">
    <property type="entry name" value="CARBOXYPEPT_ZN_2"/>
</dbReference>
<dbReference type="InterPro" id="IPR000834">
    <property type="entry name" value="Peptidase_M14"/>
</dbReference>
<dbReference type="PROSITE" id="PS00133">
    <property type="entry name" value="CARBOXYPEPT_ZN_2"/>
    <property type="match status" value="1"/>
</dbReference>
<reference evidence="10 11" key="1">
    <citation type="submission" date="2023-07" db="EMBL/GenBank/DDBJ databases">
        <title>Sequencing the genomes of 1000 actinobacteria strains.</title>
        <authorList>
            <person name="Klenk H.-P."/>
        </authorList>
    </citation>
    <scope>NUCLEOTIDE SEQUENCE [LARGE SCALE GENOMIC DNA]</scope>
    <source>
        <strain evidence="10 11">DSM 45805</strain>
    </source>
</reference>
<keyword evidence="3" id="KW-0645">Protease</keyword>
<dbReference type="InterPro" id="IPR033810">
    <property type="entry name" value="Carboxypeptidase_T"/>
</dbReference>
<dbReference type="CDD" id="cd03859">
    <property type="entry name" value="M14_CPT"/>
    <property type="match status" value="1"/>
</dbReference>
<organism evidence="10 11">
    <name type="scientific">Amycolatopsis thermophila</name>
    <dbReference type="NCBI Taxonomy" id="206084"/>
    <lineage>
        <taxon>Bacteria</taxon>
        <taxon>Bacillati</taxon>
        <taxon>Actinomycetota</taxon>
        <taxon>Actinomycetes</taxon>
        <taxon>Pseudonocardiales</taxon>
        <taxon>Pseudonocardiaceae</taxon>
        <taxon>Amycolatopsis</taxon>
    </lineage>
</organism>
<keyword evidence="5" id="KW-0378">Hydrolase</keyword>
<protein>
    <submittedName>
        <fullName evidence="10">Murein tripeptide amidase MpaA</fullName>
    </submittedName>
</protein>
<dbReference type="Pfam" id="PF00246">
    <property type="entry name" value="Peptidase_M14"/>
    <property type="match status" value="1"/>
</dbReference>
<dbReference type="Proteomes" id="UP001229651">
    <property type="component" value="Unassembled WGS sequence"/>
</dbReference>
<dbReference type="PRINTS" id="PR00765">
    <property type="entry name" value="CRBOXYPTASEA"/>
</dbReference>
<dbReference type="SMART" id="SM00631">
    <property type="entry name" value="Zn_pept"/>
    <property type="match status" value="1"/>
</dbReference>
<comment type="caution">
    <text evidence="10">The sequence shown here is derived from an EMBL/GenBank/DDBJ whole genome shotgun (WGS) entry which is preliminary data.</text>
</comment>
<sequence length="331" mass="36453">MTGAALLTAAAPARAAAADFPAGDEGYHTYAEVTAELQKAAANHPDLVALSSVGKSFEGRDLNVLKISDDVAADEGEPEVLFTCNQHAREHLTTEMCLHIVQRFTDGYATDPNVRAMVDGHVIWVIPNVNPDGSEYDISGTDYKYWRKNRKPVAGGDEIGADLNRNWGYKWGCCDGSSSRPASETYHGPAAFSEPETQAVSRFVDSRVVGGTQRIKAHIDFHTYSELVLWPFGHTKDDTGEGMTAEENARFRDVGQRMAGTNGYQAKQSSDLYVTDGDINDWMWGTHKILSYTFEMYPTGPFPGFYPPDEDIARETTRNDRAVDILVGEAR</sequence>
<evidence type="ECO:0000256" key="1">
    <source>
        <dbReference type="ARBA" id="ARBA00001947"/>
    </source>
</evidence>
<evidence type="ECO:0000256" key="7">
    <source>
        <dbReference type="ARBA" id="ARBA00023049"/>
    </source>
</evidence>
<dbReference type="PANTHER" id="PTHR11705">
    <property type="entry name" value="PROTEASE FAMILY M14 CARBOXYPEPTIDASE A,B"/>
    <property type="match status" value="1"/>
</dbReference>
<evidence type="ECO:0000256" key="5">
    <source>
        <dbReference type="ARBA" id="ARBA00022801"/>
    </source>
</evidence>
<dbReference type="PROSITE" id="PS00132">
    <property type="entry name" value="CARBOXYPEPT_ZN_1"/>
    <property type="match status" value="1"/>
</dbReference>
<comment type="similarity">
    <text evidence="2 8">Belongs to the peptidase M14 family.</text>
</comment>
<evidence type="ECO:0000313" key="11">
    <source>
        <dbReference type="Proteomes" id="UP001229651"/>
    </source>
</evidence>
<evidence type="ECO:0000259" key="9">
    <source>
        <dbReference type="PROSITE" id="PS52035"/>
    </source>
</evidence>
<keyword evidence="7" id="KW-0482">Metalloprotease</keyword>
<dbReference type="EMBL" id="JAUSUT010000001">
    <property type="protein sequence ID" value="MDQ0378176.1"/>
    <property type="molecule type" value="Genomic_DNA"/>
</dbReference>
<accession>A0ABU0ESA1</accession>
<keyword evidence="6" id="KW-0862">Zinc</keyword>
<dbReference type="SUPFAM" id="SSF53187">
    <property type="entry name" value="Zn-dependent exopeptidases"/>
    <property type="match status" value="1"/>
</dbReference>
<comment type="cofactor">
    <cofactor evidence="1">
        <name>Zn(2+)</name>
        <dbReference type="ChEBI" id="CHEBI:29105"/>
    </cofactor>
</comment>
<keyword evidence="4" id="KW-0479">Metal-binding</keyword>
<evidence type="ECO:0000256" key="4">
    <source>
        <dbReference type="ARBA" id="ARBA00022723"/>
    </source>
</evidence>